<dbReference type="CDD" id="cd10747">
    <property type="entry name" value="DnaJ_C"/>
    <property type="match status" value="1"/>
</dbReference>
<evidence type="ECO:0000259" key="6">
    <source>
        <dbReference type="PROSITE" id="PS50076"/>
    </source>
</evidence>
<keyword evidence="5" id="KW-0143">Chaperone</keyword>
<dbReference type="SUPFAM" id="SSF49493">
    <property type="entry name" value="HSP40/DnaJ peptide-binding domain"/>
    <property type="match status" value="2"/>
</dbReference>
<feature type="domain" description="J" evidence="6">
    <location>
        <begin position="5"/>
        <end position="66"/>
    </location>
</feature>
<dbReference type="GO" id="GO:0051082">
    <property type="term" value="F:unfolded protein binding"/>
    <property type="evidence" value="ECO:0007669"/>
    <property type="project" value="InterPro"/>
</dbReference>
<dbReference type="Gene3D" id="2.60.260.20">
    <property type="entry name" value="Urease metallochaperone UreE, N-terminal domain"/>
    <property type="match status" value="2"/>
</dbReference>
<proteinExistence type="predicted"/>
<dbReference type="PROSITE" id="PS50076">
    <property type="entry name" value="DNAJ_2"/>
    <property type="match status" value="1"/>
</dbReference>
<dbReference type="SUPFAM" id="SSF46565">
    <property type="entry name" value="Chaperone J-domain"/>
    <property type="match status" value="1"/>
</dbReference>
<dbReference type="FunFam" id="2.60.260.20:FF:000005">
    <property type="entry name" value="Chaperone protein dnaJ 1, mitochondrial"/>
    <property type="match status" value="1"/>
</dbReference>
<dbReference type="SMART" id="SM00271">
    <property type="entry name" value="DnaJ"/>
    <property type="match status" value="1"/>
</dbReference>
<evidence type="ECO:0000256" key="2">
    <source>
        <dbReference type="ARBA" id="ARBA00022737"/>
    </source>
</evidence>
<evidence type="ECO:0000313" key="7">
    <source>
        <dbReference type="EMBL" id="OUN43085.1"/>
    </source>
</evidence>
<dbReference type="Pfam" id="PF01556">
    <property type="entry name" value="DnaJ_C"/>
    <property type="match status" value="1"/>
</dbReference>
<dbReference type="EMBL" id="NFHO01000005">
    <property type="protein sequence ID" value="OUN43085.1"/>
    <property type="molecule type" value="Genomic_DNA"/>
</dbReference>
<keyword evidence="1" id="KW-0479">Metal-binding</keyword>
<keyword evidence="8" id="KW-1185">Reference proteome</keyword>
<dbReference type="STRING" id="1118060.GCA_000311845_01511"/>
<dbReference type="InterPro" id="IPR002939">
    <property type="entry name" value="DnaJ_C"/>
</dbReference>
<dbReference type="eggNOG" id="COG0484">
    <property type="taxonomic scope" value="Bacteria"/>
</dbReference>
<accession>A0A1Y3U4I4</accession>
<sequence length="315" mass="34199">MAQKTFYDVLGVKRDASEKEIKSAFRKLAQKYHPDAGGDENKFKEISEAYETLSDEKKRKEYDQMLMFGGMPGGGAGGAYTYTGGAGAGGWSDIFSSIFNGDGAFGGDWGQGFGGMGGRAVNRVRKGEDLTVTIDISAEDAFRGTSQTITYRIPSTGERQTVSVPVPAGAVDGGRVRLKRRGEYGANGGERGDLLVITHVEQHPLFKRDGADVTMTLPVSVYEAALGCEIEVPTPGGGTVRLKIPAGTQSGKTFRFREMGAPDVKRRGRTGALLVKIEVRTPDRLSDDERAALEKLRDADHRDYRANVDRYRAKM</sequence>
<comment type="caution">
    <text evidence="7">The sequence shown here is derived from an EMBL/GenBank/DDBJ whole genome shotgun (WGS) entry which is preliminary data.</text>
</comment>
<dbReference type="PANTHER" id="PTHR43096">
    <property type="entry name" value="DNAJ HOMOLOG 1, MITOCHONDRIAL-RELATED"/>
    <property type="match status" value="1"/>
</dbReference>
<name>A0A1Y3U4I4_9ACTN</name>
<dbReference type="AlphaFoldDB" id="A0A1Y3U4I4"/>
<evidence type="ECO:0000256" key="5">
    <source>
        <dbReference type="ARBA" id="ARBA00023186"/>
    </source>
</evidence>
<dbReference type="RefSeq" id="WP_087186372.1">
    <property type="nucleotide sequence ID" value="NZ_NFHO01000005.1"/>
</dbReference>
<dbReference type="PANTHER" id="PTHR43096:SF52">
    <property type="entry name" value="DNAJ HOMOLOG 1, MITOCHONDRIAL-RELATED"/>
    <property type="match status" value="1"/>
</dbReference>
<keyword evidence="4" id="KW-0862">Zinc</keyword>
<reference evidence="8" key="1">
    <citation type="submission" date="2017-04" db="EMBL/GenBank/DDBJ databases">
        <title>Function of individual gut microbiota members based on whole genome sequencing of pure cultures obtained from chicken caecum.</title>
        <authorList>
            <person name="Medvecky M."/>
            <person name="Cejkova D."/>
            <person name="Polansky O."/>
            <person name="Karasova D."/>
            <person name="Kubasova T."/>
            <person name="Cizek A."/>
            <person name="Rychlik I."/>
        </authorList>
    </citation>
    <scope>NUCLEOTIDE SEQUENCE [LARGE SCALE GENOMIC DNA]</scope>
    <source>
        <strain evidence="8">An70</strain>
    </source>
</reference>
<evidence type="ECO:0000256" key="4">
    <source>
        <dbReference type="ARBA" id="ARBA00022833"/>
    </source>
</evidence>
<dbReference type="InterPro" id="IPR036869">
    <property type="entry name" value="J_dom_sf"/>
</dbReference>
<dbReference type="Gene3D" id="1.10.287.110">
    <property type="entry name" value="DnaJ domain"/>
    <property type="match status" value="1"/>
</dbReference>
<dbReference type="PRINTS" id="PR00625">
    <property type="entry name" value="JDOMAIN"/>
</dbReference>
<dbReference type="InterPro" id="IPR008971">
    <property type="entry name" value="HSP40/DnaJ_pept-bd"/>
</dbReference>
<organism evidence="7 8">
    <name type="scientific">Enorma massiliensis</name>
    <dbReference type="NCBI Taxonomy" id="1472761"/>
    <lineage>
        <taxon>Bacteria</taxon>
        <taxon>Bacillati</taxon>
        <taxon>Actinomycetota</taxon>
        <taxon>Coriobacteriia</taxon>
        <taxon>Coriobacteriales</taxon>
        <taxon>Coriobacteriaceae</taxon>
        <taxon>Enorma</taxon>
    </lineage>
</organism>
<evidence type="ECO:0000256" key="3">
    <source>
        <dbReference type="ARBA" id="ARBA00022771"/>
    </source>
</evidence>
<dbReference type="GO" id="GO:0005737">
    <property type="term" value="C:cytoplasm"/>
    <property type="evidence" value="ECO:0007669"/>
    <property type="project" value="TreeGrafter"/>
</dbReference>
<protein>
    <submittedName>
        <fullName evidence="7">Molecular chaperone DnaJ</fullName>
    </submittedName>
</protein>
<dbReference type="Proteomes" id="UP000196560">
    <property type="component" value="Unassembled WGS sequence"/>
</dbReference>
<evidence type="ECO:0000313" key="8">
    <source>
        <dbReference type="Proteomes" id="UP000196560"/>
    </source>
</evidence>
<keyword evidence="2" id="KW-0677">Repeat</keyword>
<dbReference type="Pfam" id="PF00226">
    <property type="entry name" value="DnaJ"/>
    <property type="match status" value="1"/>
</dbReference>
<dbReference type="InterPro" id="IPR018253">
    <property type="entry name" value="DnaJ_domain_CS"/>
</dbReference>
<evidence type="ECO:0000256" key="1">
    <source>
        <dbReference type="ARBA" id="ARBA00022723"/>
    </source>
</evidence>
<dbReference type="CDD" id="cd06257">
    <property type="entry name" value="DnaJ"/>
    <property type="match status" value="1"/>
</dbReference>
<dbReference type="PROSITE" id="PS00636">
    <property type="entry name" value="DNAJ_1"/>
    <property type="match status" value="1"/>
</dbReference>
<gene>
    <name evidence="7" type="ORF">B5G21_05675</name>
</gene>
<dbReference type="GO" id="GO:0008270">
    <property type="term" value="F:zinc ion binding"/>
    <property type="evidence" value="ECO:0007669"/>
    <property type="project" value="UniProtKB-KW"/>
</dbReference>
<keyword evidence="3" id="KW-0863">Zinc-finger</keyword>
<dbReference type="InterPro" id="IPR001623">
    <property type="entry name" value="DnaJ_domain"/>
</dbReference>
<dbReference type="GO" id="GO:0042026">
    <property type="term" value="P:protein refolding"/>
    <property type="evidence" value="ECO:0007669"/>
    <property type="project" value="TreeGrafter"/>
</dbReference>